<dbReference type="AlphaFoldDB" id="A0A4Q9LLK5"/>
<name>A0A4Q9LLK5_9MICR</name>
<gene>
    <name evidence="1" type="ORF">CWI36_0051p0060</name>
</gene>
<dbReference type="Proteomes" id="UP000291404">
    <property type="component" value="Unassembled WGS sequence"/>
</dbReference>
<reference evidence="1 2" key="1">
    <citation type="submission" date="2017-12" db="EMBL/GenBank/DDBJ databases">
        <authorList>
            <person name="Pombert J.-F."/>
            <person name="Haag K.L."/>
            <person name="Ebert D."/>
        </authorList>
    </citation>
    <scope>NUCLEOTIDE SEQUENCE [LARGE SCALE GENOMIC DNA]</scope>
    <source>
        <strain evidence="1">BE-OM-2</strain>
    </source>
</reference>
<dbReference type="VEuPathDB" id="MicrosporidiaDB:CWI36_0051p0060"/>
<protein>
    <submittedName>
        <fullName evidence="1">Uncharacterized protein</fullName>
    </submittedName>
</protein>
<accession>A0A4Q9LLK5</accession>
<evidence type="ECO:0000313" key="2">
    <source>
        <dbReference type="Proteomes" id="UP000291404"/>
    </source>
</evidence>
<proteinExistence type="predicted"/>
<organism evidence="1 2">
    <name type="scientific">Hamiltosporidium magnivora</name>
    <dbReference type="NCBI Taxonomy" id="148818"/>
    <lineage>
        <taxon>Eukaryota</taxon>
        <taxon>Fungi</taxon>
        <taxon>Fungi incertae sedis</taxon>
        <taxon>Microsporidia</taxon>
        <taxon>Dubosqiidae</taxon>
        <taxon>Hamiltosporidium</taxon>
    </lineage>
</organism>
<dbReference type="EMBL" id="PITI01000051">
    <property type="protein sequence ID" value="TBU09209.1"/>
    <property type="molecule type" value="Genomic_DNA"/>
</dbReference>
<keyword evidence="2" id="KW-1185">Reference proteome</keyword>
<comment type="caution">
    <text evidence="1">The sequence shown here is derived from an EMBL/GenBank/DDBJ whole genome shotgun (WGS) entry which is preliminary data.</text>
</comment>
<evidence type="ECO:0000313" key="1">
    <source>
        <dbReference type="EMBL" id="TBU09209.1"/>
    </source>
</evidence>
<sequence length="56" mass="6628">MKIKTQGFKNAYEALLLKIDELIQKKDSQLAEMIERIEFEVVKIVERVENEEAFID</sequence>